<name>A0A0C9V8A9_SPHS4</name>
<organism evidence="1 2">
    <name type="scientific">Sphaerobolus stellatus (strain SS14)</name>
    <dbReference type="NCBI Taxonomy" id="990650"/>
    <lineage>
        <taxon>Eukaryota</taxon>
        <taxon>Fungi</taxon>
        <taxon>Dikarya</taxon>
        <taxon>Basidiomycota</taxon>
        <taxon>Agaricomycotina</taxon>
        <taxon>Agaricomycetes</taxon>
        <taxon>Phallomycetidae</taxon>
        <taxon>Geastrales</taxon>
        <taxon>Sphaerobolaceae</taxon>
        <taxon>Sphaerobolus</taxon>
    </lineage>
</organism>
<evidence type="ECO:0000313" key="1">
    <source>
        <dbReference type="EMBL" id="KIJ33685.1"/>
    </source>
</evidence>
<reference evidence="1 2" key="1">
    <citation type="submission" date="2014-06" db="EMBL/GenBank/DDBJ databases">
        <title>Evolutionary Origins and Diversification of the Mycorrhizal Mutualists.</title>
        <authorList>
            <consortium name="DOE Joint Genome Institute"/>
            <consortium name="Mycorrhizal Genomics Consortium"/>
            <person name="Kohler A."/>
            <person name="Kuo A."/>
            <person name="Nagy L.G."/>
            <person name="Floudas D."/>
            <person name="Copeland A."/>
            <person name="Barry K.W."/>
            <person name="Cichocki N."/>
            <person name="Veneault-Fourrey C."/>
            <person name="LaButti K."/>
            <person name="Lindquist E.A."/>
            <person name="Lipzen A."/>
            <person name="Lundell T."/>
            <person name="Morin E."/>
            <person name="Murat C."/>
            <person name="Riley R."/>
            <person name="Ohm R."/>
            <person name="Sun H."/>
            <person name="Tunlid A."/>
            <person name="Henrissat B."/>
            <person name="Grigoriev I.V."/>
            <person name="Hibbett D.S."/>
            <person name="Martin F."/>
        </authorList>
    </citation>
    <scope>NUCLEOTIDE SEQUENCE [LARGE SCALE GENOMIC DNA]</scope>
    <source>
        <strain evidence="1 2">SS14</strain>
    </source>
</reference>
<accession>A0A0C9V8A9</accession>
<dbReference type="Proteomes" id="UP000054279">
    <property type="component" value="Unassembled WGS sequence"/>
</dbReference>
<gene>
    <name evidence="1" type="ORF">M422DRAFT_783093</name>
</gene>
<dbReference type="AlphaFoldDB" id="A0A0C9V8A9"/>
<protein>
    <submittedName>
        <fullName evidence="1">Uncharacterized protein</fullName>
    </submittedName>
</protein>
<evidence type="ECO:0000313" key="2">
    <source>
        <dbReference type="Proteomes" id="UP000054279"/>
    </source>
</evidence>
<dbReference type="EMBL" id="KN837209">
    <property type="protein sequence ID" value="KIJ33685.1"/>
    <property type="molecule type" value="Genomic_DNA"/>
</dbReference>
<dbReference type="HOGENOM" id="CLU_1321640_0_0_1"/>
<proteinExistence type="predicted"/>
<sequence length="208" mass="23453">MPDSPGFRCEDASDGHSNISLLPWEVPENARFVQGYTKSLVTPSPAKHAASSRVQKWIQSLKGVDQEKASKRTAIAEEQAFETPALRFAGLPFHKRAILAALSNYATRYGTLIHHTLLYAQRYILAAHKQGVKCEVFLLEEFLVSLRELGQDRWVECAEPWVSFSKLQTILSKRIRFTGERGQAQWDISYWLQEGYGSNADVLISIIG</sequence>
<keyword evidence="2" id="KW-1185">Reference proteome</keyword>